<reference evidence="2" key="2">
    <citation type="submission" date="2021-04" db="EMBL/GenBank/DDBJ databases">
        <authorList>
            <person name="Gilroy R."/>
        </authorList>
    </citation>
    <scope>NUCLEOTIDE SEQUENCE</scope>
    <source>
        <strain evidence="2">G3-2149</strain>
    </source>
</reference>
<dbReference type="SMART" id="SM00642">
    <property type="entry name" value="Aamy"/>
    <property type="match status" value="1"/>
</dbReference>
<feature type="domain" description="Glycosyl hydrolase family 13 catalytic" evidence="1">
    <location>
        <begin position="9"/>
        <end position="419"/>
    </location>
</feature>
<dbReference type="CDD" id="cd11349">
    <property type="entry name" value="AmyAc_3"/>
    <property type="match status" value="1"/>
</dbReference>
<comment type="caution">
    <text evidence="2">The sequence shown here is derived from an EMBL/GenBank/DDBJ whole genome shotgun (WGS) entry which is preliminary data.</text>
</comment>
<protein>
    <submittedName>
        <fullName evidence="2">Alpha-amylase</fullName>
    </submittedName>
</protein>
<dbReference type="PANTHER" id="PTHR10357:SF205">
    <property type="entry name" value="O-GLYCOSYL HYDROLASE FAMILY 13"/>
    <property type="match status" value="1"/>
</dbReference>
<accession>A0A9E2L4G8</accession>
<dbReference type="AlphaFoldDB" id="A0A9E2L4G8"/>
<dbReference type="InterPro" id="IPR017853">
    <property type="entry name" value="GH"/>
</dbReference>
<dbReference type="PANTHER" id="PTHR10357">
    <property type="entry name" value="ALPHA-AMYLASE FAMILY MEMBER"/>
    <property type="match status" value="1"/>
</dbReference>
<proteinExistence type="predicted"/>
<name>A0A9E2L4G8_9BACT</name>
<dbReference type="InterPro" id="IPR006047">
    <property type="entry name" value="GH13_cat_dom"/>
</dbReference>
<evidence type="ECO:0000313" key="2">
    <source>
        <dbReference type="EMBL" id="MBU3852776.1"/>
    </source>
</evidence>
<dbReference type="SUPFAM" id="SSF51445">
    <property type="entry name" value="(Trans)glycosidases"/>
    <property type="match status" value="1"/>
</dbReference>
<dbReference type="Gene3D" id="2.60.40.1180">
    <property type="entry name" value="Golgi alpha-mannosidase II"/>
    <property type="match status" value="1"/>
</dbReference>
<dbReference type="SUPFAM" id="SSF51011">
    <property type="entry name" value="Glycosyl hydrolase domain"/>
    <property type="match status" value="1"/>
</dbReference>
<organism evidence="2 3">
    <name type="scientific">Candidatus Paraprevotella stercoravium</name>
    <dbReference type="NCBI Taxonomy" id="2838725"/>
    <lineage>
        <taxon>Bacteria</taxon>
        <taxon>Pseudomonadati</taxon>
        <taxon>Bacteroidota</taxon>
        <taxon>Bacteroidia</taxon>
        <taxon>Bacteroidales</taxon>
        <taxon>Prevotellaceae</taxon>
        <taxon>Paraprevotella</taxon>
    </lineage>
</organism>
<dbReference type="GO" id="GO:0004556">
    <property type="term" value="F:alpha-amylase activity"/>
    <property type="evidence" value="ECO:0007669"/>
    <property type="project" value="TreeGrafter"/>
</dbReference>
<gene>
    <name evidence="2" type="ORF">H9789_02920</name>
</gene>
<dbReference type="Proteomes" id="UP000823865">
    <property type="component" value="Unassembled WGS sequence"/>
</dbReference>
<sequence>MSQKIIIYQVFTRLFGNKTVSLQVNGNIQENGCGKMADFTAKALNEIKNLGATHIWYTGIIEHATQTDYSSYGILPDHPAVVKGKAGSPYAIKDYYDVDPDLAVKVEYRMKEFENLVNRTHKAGLKMIIDFVPNHVARQYHSDQKPEGVEDLGARDNKGMGFDPQNNFYYIPNEPLHLDNLNVSPKDYLENPAKATGNDVFSAWPGQNDWYETIKLNYGVDYCNGRTCCFDPIPDTWKKMLDILCFWATKGIDGFRCDMAEMVPVEFWGWAIPQVKALHPSIIFIAEVYNPAEYRNYIHKGHFDYLYDKVGLYDTLRAVSCGYTSAGNITSCWQQVNDIQAHMLNFLENHDEQRIASDFFAGNARKGKAPLLVSACMRSNPMMIYFGQEFGEKGMDQEGFSGRDGRTTIFDYWSVDTIRRWRKGSLSMKYMTTEEKELYDFYQKVLTLCNKEKALSEGDFYDLMYVQAPHHFDVYNCYAFLRRYKNTLLLVVANFSNSKQNLSVCIPAHVFEFYEIKPLEGCIGKELISGNKEKINILPDTHINLEIPAYGGCIWKFTI</sequence>
<dbReference type="Gene3D" id="3.20.20.80">
    <property type="entry name" value="Glycosidases"/>
    <property type="match status" value="2"/>
</dbReference>
<dbReference type="Pfam" id="PF00128">
    <property type="entry name" value="Alpha-amylase"/>
    <property type="match status" value="1"/>
</dbReference>
<evidence type="ECO:0000259" key="1">
    <source>
        <dbReference type="SMART" id="SM00642"/>
    </source>
</evidence>
<reference evidence="2" key="1">
    <citation type="journal article" date="2021" name="PeerJ">
        <title>Extensive microbial diversity within the chicken gut microbiome revealed by metagenomics and culture.</title>
        <authorList>
            <person name="Gilroy R."/>
            <person name="Ravi A."/>
            <person name="Getino M."/>
            <person name="Pursley I."/>
            <person name="Horton D.L."/>
            <person name="Alikhan N.F."/>
            <person name="Baker D."/>
            <person name="Gharbi K."/>
            <person name="Hall N."/>
            <person name="Watson M."/>
            <person name="Adriaenssens E.M."/>
            <person name="Foster-Nyarko E."/>
            <person name="Jarju S."/>
            <person name="Secka A."/>
            <person name="Antonio M."/>
            <person name="Oren A."/>
            <person name="Chaudhuri R.R."/>
            <person name="La Ragione R."/>
            <person name="Hildebrand F."/>
            <person name="Pallen M.J."/>
        </authorList>
    </citation>
    <scope>NUCLEOTIDE SEQUENCE</scope>
    <source>
        <strain evidence="2">G3-2149</strain>
    </source>
</reference>
<dbReference type="EMBL" id="JAHLFU010000054">
    <property type="protein sequence ID" value="MBU3852776.1"/>
    <property type="molecule type" value="Genomic_DNA"/>
</dbReference>
<dbReference type="GO" id="GO:0009313">
    <property type="term" value="P:oligosaccharide catabolic process"/>
    <property type="evidence" value="ECO:0007669"/>
    <property type="project" value="TreeGrafter"/>
</dbReference>
<evidence type="ECO:0000313" key="3">
    <source>
        <dbReference type="Proteomes" id="UP000823865"/>
    </source>
</evidence>
<dbReference type="InterPro" id="IPR013780">
    <property type="entry name" value="Glyco_hydro_b"/>
</dbReference>